<proteinExistence type="predicted"/>
<protein>
    <submittedName>
        <fullName evidence="1">Uncharacterized protein</fullName>
    </submittedName>
</protein>
<keyword evidence="2" id="KW-1185">Reference proteome</keyword>
<reference evidence="1" key="1">
    <citation type="journal article" date="2021" name="Environ. Microbiol.">
        <title>Gene family expansions and transcriptome signatures uncover fungal adaptations to wood decay.</title>
        <authorList>
            <person name="Hage H."/>
            <person name="Miyauchi S."/>
            <person name="Viragh M."/>
            <person name="Drula E."/>
            <person name="Min B."/>
            <person name="Chaduli D."/>
            <person name="Navarro D."/>
            <person name="Favel A."/>
            <person name="Norest M."/>
            <person name="Lesage-Meessen L."/>
            <person name="Balint B."/>
            <person name="Merenyi Z."/>
            <person name="de Eugenio L."/>
            <person name="Morin E."/>
            <person name="Martinez A.T."/>
            <person name="Baldrian P."/>
            <person name="Stursova M."/>
            <person name="Martinez M.J."/>
            <person name="Novotny C."/>
            <person name="Magnuson J.K."/>
            <person name="Spatafora J.W."/>
            <person name="Maurice S."/>
            <person name="Pangilinan J."/>
            <person name="Andreopoulos W."/>
            <person name="LaButti K."/>
            <person name="Hundley H."/>
            <person name="Na H."/>
            <person name="Kuo A."/>
            <person name="Barry K."/>
            <person name="Lipzen A."/>
            <person name="Henrissat B."/>
            <person name="Riley R."/>
            <person name="Ahrendt S."/>
            <person name="Nagy L.G."/>
            <person name="Grigoriev I.V."/>
            <person name="Martin F."/>
            <person name="Rosso M.N."/>
        </authorList>
    </citation>
    <scope>NUCLEOTIDE SEQUENCE</scope>
    <source>
        <strain evidence="1">CBS 384.51</strain>
    </source>
</reference>
<accession>A0ACB8U088</accession>
<sequence length="408" mass="46083">MFSSRNEETPGPAISLMFDKRLRVAGEVLEGEVHINFPSLMKDKVEEVHIKLRGSIYTYIARKRGDHRNNRHNETQRIQLIHDTISLWQQGNDVYPPPDSHILRLPFRFTLPPNLPPSCEFNGYQKSGTIGYFVQVVGKRDMLHLDKRVLIAFPVVQRDSEGAQLREAFLAGWQGPWKTLGGQRDIRRGIWGEYSNAKISLVMPDVEALPILTPIPIILNIVTLSKLGKQDDWPSDKPIFPAPPSTPELLDFRIQRRVHLSAYQISATSADHFVSYVGGLGPGLSEVAYKNVQIEVPDKVWIPSLDRDEKTQRGQWKQQVTFKSFIRFTSPPSFGAMTMGVTYSLRLTVDFPGIGNGLQFDFPVVLKSCLGPLPEGQQAVAWDGPPPELDLPPAYFEATGWHHNEEKE</sequence>
<comment type="caution">
    <text evidence="1">The sequence shown here is derived from an EMBL/GenBank/DDBJ whole genome shotgun (WGS) entry which is preliminary data.</text>
</comment>
<dbReference type="Proteomes" id="UP001055072">
    <property type="component" value="Unassembled WGS sequence"/>
</dbReference>
<evidence type="ECO:0000313" key="1">
    <source>
        <dbReference type="EMBL" id="KAI0087757.1"/>
    </source>
</evidence>
<gene>
    <name evidence="1" type="ORF">BDY19DRAFT_953036</name>
</gene>
<organism evidence="1 2">
    <name type="scientific">Irpex rosettiformis</name>
    <dbReference type="NCBI Taxonomy" id="378272"/>
    <lineage>
        <taxon>Eukaryota</taxon>
        <taxon>Fungi</taxon>
        <taxon>Dikarya</taxon>
        <taxon>Basidiomycota</taxon>
        <taxon>Agaricomycotina</taxon>
        <taxon>Agaricomycetes</taxon>
        <taxon>Polyporales</taxon>
        <taxon>Irpicaceae</taxon>
        <taxon>Irpex</taxon>
    </lineage>
</organism>
<evidence type="ECO:0000313" key="2">
    <source>
        <dbReference type="Proteomes" id="UP001055072"/>
    </source>
</evidence>
<dbReference type="EMBL" id="MU274916">
    <property type="protein sequence ID" value="KAI0087757.1"/>
    <property type="molecule type" value="Genomic_DNA"/>
</dbReference>
<name>A0ACB8U088_9APHY</name>